<evidence type="ECO:0000313" key="1">
    <source>
        <dbReference type="Proteomes" id="UP000887579"/>
    </source>
</evidence>
<dbReference type="WBParaSite" id="ES5_v2.g15554.t1">
    <property type="protein sequence ID" value="ES5_v2.g15554.t1"/>
    <property type="gene ID" value="ES5_v2.g15554"/>
</dbReference>
<name>A0AC34FDS8_9BILA</name>
<reference evidence="2" key="1">
    <citation type="submission" date="2022-11" db="UniProtKB">
        <authorList>
            <consortium name="WormBaseParasite"/>
        </authorList>
    </citation>
    <scope>IDENTIFICATION</scope>
</reference>
<organism evidence="1 2">
    <name type="scientific">Panagrolaimus sp. ES5</name>
    <dbReference type="NCBI Taxonomy" id="591445"/>
    <lineage>
        <taxon>Eukaryota</taxon>
        <taxon>Metazoa</taxon>
        <taxon>Ecdysozoa</taxon>
        <taxon>Nematoda</taxon>
        <taxon>Chromadorea</taxon>
        <taxon>Rhabditida</taxon>
        <taxon>Tylenchina</taxon>
        <taxon>Panagrolaimomorpha</taxon>
        <taxon>Panagrolaimoidea</taxon>
        <taxon>Panagrolaimidae</taxon>
        <taxon>Panagrolaimus</taxon>
    </lineage>
</organism>
<evidence type="ECO:0000313" key="2">
    <source>
        <dbReference type="WBParaSite" id="ES5_v2.g15554.t1"/>
    </source>
</evidence>
<proteinExistence type="predicted"/>
<sequence length="21" mass="2645">QLRLLRSLKDRKQENDKMIIF</sequence>
<protein>
    <submittedName>
        <fullName evidence="2">Uncharacterized protein</fullName>
    </submittedName>
</protein>
<dbReference type="Proteomes" id="UP000887579">
    <property type="component" value="Unplaced"/>
</dbReference>
<accession>A0AC34FDS8</accession>